<accession>A0A3N4MAU8</accession>
<organism evidence="2 3">
    <name type="scientific">Chitinophaga barathri</name>
    <dbReference type="NCBI Taxonomy" id="1647451"/>
    <lineage>
        <taxon>Bacteria</taxon>
        <taxon>Pseudomonadati</taxon>
        <taxon>Bacteroidota</taxon>
        <taxon>Chitinophagia</taxon>
        <taxon>Chitinophagales</taxon>
        <taxon>Chitinophagaceae</taxon>
        <taxon>Chitinophaga</taxon>
    </lineage>
</organism>
<dbReference type="AlphaFoldDB" id="A0A3N4MAU8"/>
<name>A0A3N4MAU8_9BACT</name>
<dbReference type="EMBL" id="RMBX01000006">
    <property type="protein sequence ID" value="RPD40721.1"/>
    <property type="molecule type" value="Genomic_DNA"/>
</dbReference>
<dbReference type="RefSeq" id="WP_120516968.1">
    <property type="nucleotide sequence ID" value="NZ_QXZY01000007.1"/>
</dbReference>
<dbReference type="InterPro" id="IPR020941">
    <property type="entry name" value="SUFU-like_domain"/>
</dbReference>
<keyword evidence="3" id="KW-1185">Reference proteome</keyword>
<evidence type="ECO:0000313" key="2">
    <source>
        <dbReference type="EMBL" id="RPD40721.1"/>
    </source>
</evidence>
<dbReference type="Pfam" id="PF05076">
    <property type="entry name" value="SUFU"/>
    <property type="match status" value="1"/>
</dbReference>
<dbReference type="OrthoDB" id="333049at2"/>
<evidence type="ECO:0000313" key="3">
    <source>
        <dbReference type="Proteomes" id="UP000279089"/>
    </source>
</evidence>
<dbReference type="Proteomes" id="UP000279089">
    <property type="component" value="Unassembled WGS sequence"/>
</dbReference>
<comment type="caution">
    <text evidence="2">The sequence shown here is derived from an EMBL/GenBank/DDBJ whole genome shotgun (WGS) entry which is preliminary data.</text>
</comment>
<gene>
    <name evidence="2" type="ORF">EG028_11855</name>
</gene>
<feature type="domain" description="Suppressor of fused-like" evidence="1">
    <location>
        <begin position="202"/>
        <end position="358"/>
    </location>
</feature>
<sequence>MSTPKVLLQEPNNRDTLYAVVEQDERTTYLYIYPSEQFSERYNMRACWLRNLRPAPDTRDYQAMEEGIAPLLEARYCNHPLGREPLVAEHLSIMWSEEDDGAAVFYHGEPFGFIPGWSLSSEQPASYALDCTTPVDNCGLFPLSGEALYERLQKTSAFWEKWSDEDNNPWSGIQQEFLQAYEAHFGNTLQYYAIDQQQWPPMALAKFEKDDIVYFLSLGVSVRPMPWVELLYNEQAPGFRRMELGLAVSKKDYTEMEIMNMAQAVSGMADSPWRNLSWLGEGHTVGSANVPAGYDSFVLSSALYTGPAIDLPQMEGDTVNLYWASPITLAERESAHSKANGGYELLEQMIGNGITHVVRKRKT</sequence>
<proteinExistence type="predicted"/>
<protein>
    <submittedName>
        <fullName evidence="2">Suppressor of fused domain protein</fullName>
    </submittedName>
</protein>
<reference evidence="3" key="1">
    <citation type="submission" date="2018-11" db="EMBL/GenBank/DDBJ databases">
        <title>Chitinophaga lutea sp.nov., isolate from arsenic contaminated soil.</title>
        <authorList>
            <person name="Zong Y."/>
        </authorList>
    </citation>
    <scope>NUCLEOTIDE SEQUENCE [LARGE SCALE GENOMIC DNA]</scope>
    <source>
        <strain evidence="3">YLT18</strain>
    </source>
</reference>
<evidence type="ECO:0000259" key="1">
    <source>
        <dbReference type="Pfam" id="PF05076"/>
    </source>
</evidence>